<feature type="signal peptide" evidence="1">
    <location>
        <begin position="1"/>
        <end position="23"/>
    </location>
</feature>
<feature type="chain" id="PRO_5009603952" description="Hydrolase" evidence="1">
    <location>
        <begin position="24"/>
        <end position="402"/>
    </location>
</feature>
<dbReference type="AlphaFoldDB" id="A0A1G4G8P0"/>
<dbReference type="EMBL" id="LT608328">
    <property type="protein sequence ID" value="SCM58912.1"/>
    <property type="molecule type" value="Genomic_DNA"/>
</dbReference>
<keyword evidence="1" id="KW-0732">Signal</keyword>
<dbReference type="Gene3D" id="1.50.10.20">
    <property type="match status" value="1"/>
</dbReference>
<evidence type="ECO:0008006" key="4">
    <source>
        <dbReference type="Google" id="ProtNLM"/>
    </source>
</evidence>
<evidence type="ECO:0000313" key="3">
    <source>
        <dbReference type="Proteomes" id="UP000178485"/>
    </source>
</evidence>
<proteinExistence type="predicted"/>
<dbReference type="InterPro" id="IPR008928">
    <property type="entry name" value="6-hairpin_glycosidase_sf"/>
</dbReference>
<dbReference type="GO" id="GO:0005975">
    <property type="term" value="P:carbohydrate metabolic process"/>
    <property type="evidence" value="ECO:0007669"/>
    <property type="project" value="InterPro"/>
</dbReference>
<organism evidence="2 3">
    <name type="scientific">Petrimonas mucosa</name>
    <dbReference type="NCBI Taxonomy" id="1642646"/>
    <lineage>
        <taxon>Bacteria</taxon>
        <taxon>Pseudomonadati</taxon>
        <taxon>Bacteroidota</taxon>
        <taxon>Bacteroidia</taxon>
        <taxon>Bacteroidales</taxon>
        <taxon>Dysgonomonadaceae</taxon>
        <taxon>Petrimonas</taxon>
    </lineage>
</organism>
<dbReference type="PIRSF" id="PIRSF021505">
    <property type="entry name" value="O_gly_hdrol"/>
    <property type="match status" value="1"/>
</dbReference>
<dbReference type="STRING" id="1642646.ING2E5A_2098"/>
<dbReference type="PANTHER" id="PTHR47791:SF4">
    <property type="entry name" value="(PUTATIVE SECRETED PROTEIN)-RELATED"/>
    <property type="match status" value="1"/>
</dbReference>
<name>A0A1G4G8P0_9BACT</name>
<dbReference type="InterPro" id="IPR005198">
    <property type="entry name" value="Glyco_hydro_76"/>
</dbReference>
<evidence type="ECO:0000256" key="1">
    <source>
        <dbReference type="SAM" id="SignalP"/>
    </source>
</evidence>
<dbReference type="Pfam" id="PF03663">
    <property type="entry name" value="Glyco_hydro_76"/>
    <property type="match status" value="1"/>
</dbReference>
<dbReference type="InterPro" id="IPR014512">
    <property type="entry name" value="O_gly_hydro"/>
</dbReference>
<dbReference type="KEGG" id="pmuc:ING2E5A_2098"/>
<dbReference type="PANTHER" id="PTHR47791">
    <property type="entry name" value="MEIOTICALLY UP-REGULATED GENE 191 PROTEIN"/>
    <property type="match status" value="1"/>
</dbReference>
<dbReference type="SUPFAM" id="SSF48208">
    <property type="entry name" value="Six-hairpin glycosidases"/>
    <property type="match status" value="1"/>
</dbReference>
<gene>
    <name evidence="2" type="ORF">ING2E5A_2098</name>
</gene>
<dbReference type="Proteomes" id="UP000178485">
    <property type="component" value="Chromosome i"/>
</dbReference>
<sequence>MVGKSTPLSLLVLSTLLLFTTHASPQGGRVLGIGNEMEIAGNILDNILHLYDVPEHGLLSETYPVNPDHKVNYLAEGSVQRQHQEVSFLWPYSGLLSGVVALYANTQEKRYLDLLEERLLPGLEKYRDTTRQPVGYQSYPLFAGHSDRFYDDNVWLALDFCTLYGATQNRKYLDKALEIYEFVYSGWDDNLGGGIYWCEQNRGSKNTCSNAPSAVLCARLYSLTGKEEFLLRAVETYRWTKKNLLDPSDHVYWDNVSLDGKTDKRKYTYNSGEMIEAGVLLYRITGNSTYLEDARKTASGVYRHFTTMEPTVKGDQLFYPDSPWFNVILFRGLKALYLEDGEKRYVQLMIDNAHFAWAHSLDENNLLGKEWNRRSDQRHKWLLDNACMIELFAEIADIVTTN</sequence>
<reference evidence="2 3" key="1">
    <citation type="submission" date="2016-08" db="EMBL/GenBank/DDBJ databases">
        <authorList>
            <person name="Seilhamer J.J."/>
        </authorList>
    </citation>
    <scope>NUCLEOTIDE SEQUENCE [LARGE SCALE GENOMIC DNA]</scope>
    <source>
        <strain evidence="2">ING2-E5A</strain>
    </source>
</reference>
<dbReference type="RefSeq" id="WP_071137299.1">
    <property type="nucleotide sequence ID" value="NZ_DUQN01000098.1"/>
</dbReference>
<keyword evidence="3" id="KW-1185">Reference proteome</keyword>
<dbReference type="InterPro" id="IPR053169">
    <property type="entry name" value="MUG_Protein"/>
</dbReference>
<evidence type="ECO:0000313" key="2">
    <source>
        <dbReference type="EMBL" id="SCM58912.1"/>
    </source>
</evidence>
<protein>
    <recommendedName>
        <fullName evidence="4">Hydrolase</fullName>
    </recommendedName>
</protein>
<accession>A0A1G4G8P0</accession>